<organism evidence="3 4">
    <name type="scientific">Ahrensia kielensis</name>
    <dbReference type="NCBI Taxonomy" id="76980"/>
    <lineage>
        <taxon>Bacteria</taxon>
        <taxon>Pseudomonadati</taxon>
        <taxon>Pseudomonadota</taxon>
        <taxon>Alphaproteobacteria</taxon>
        <taxon>Hyphomicrobiales</taxon>
        <taxon>Ahrensiaceae</taxon>
        <taxon>Ahrensia</taxon>
    </lineage>
</organism>
<reference evidence="3 4" key="1">
    <citation type="submission" date="2024-03" db="EMBL/GenBank/DDBJ databases">
        <title>Community enrichment and isolation of bacterial strains for fucoidan degradation.</title>
        <authorList>
            <person name="Sichert A."/>
        </authorList>
    </citation>
    <scope>NUCLEOTIDE SEQUENCE [LARGE SCALE GENOMIC DNA]</scope>
    <source>
        <strain evidence="3 4">AS62</strain>
    </source>
</reference>
<name>A0ABU9T1R9_9HYPH</name>
<sequence length="148" mass="16029">MAAKKDTFEFPEGVDPAQYLEKLKSMANDGLSKAKETYEQAQIAFEEAKKEAEANLSTAQGHSSKISLATMDAVRTNTEATLSHMEKLSGVKSMSEFMELQTSFLSSQTQMAMENAKSMQALYQDAASDASAPAKKAAEKAMGAFKPK</sequence>
<feature type="region of interest" description="Disordered" evidence="1">
    <location>
        <begin position="126"/>
        <end position="148"/>
    </location>
</feature>
<protein>
    <submittedName>
        <fullName evidence="3">Phasin family protein</fullName>
    </submittedName>
</protein>
<keyword evidence="4" id="KW-1185">Reference proteome</keyword>
<dbReference type="Pfam" id="PF09361">
    <property type="entry name" value="Phasin_2"/>
    <property type="match status" value="1"/>
</dbReference>
<evidence type="ECO:0000256" key="1">
    <source>
        <dbReference type="SAM" id="MobiDB-lite"/>
    </source>
</evidence>
<accession>A0ABU9T1R9</accession>
<gene>
    <name evidence="3" type="ORF">WNY59_00605</name>
</gene>
<proteinExistence type="predicted"/>
<dbReference type="Proteomes" id="UP001477870">
    <property type="component" value="Unassembled WGS sequence"/>
</dbReference>
<feature type="domain" description="Phasin" evidence="2">
    <location>
        <begin position="49"/>
        <end position="136"/>
    </location>
</feature>
<dbReference type="InterPro" id="IPR018968">
    <property type="entry name" value="Phasin"/>
</dbReference>
<dbReference type="EMBL" id="JBBMQO010000001">
    <property type="protein sequence ID" value="MEM5500080.1"/>
    <property type="molecule type" value="Genomic_DNA"/>
</dbReference>
<comment type="caution">
    <text evidence="3">The sequence shown here is derived from an EMBL/GenBank/DDBJ whole genome shotgun (WGS) entry which is preliminary data.</text>
</comment>
<evidence type="ECO:0000259" key="2">
    <source>
        <dbReference type="Pfam" id="PF09361"/>
    </source>
</evidence>
<evidence type="ECO:0000313" key="3">
    <source>
        <dbReference type="EMBL" id="MEM5500080.1"/>
    </source>
</evidence>
<dbReference type="RefSeq" id="WP_018688657.1">
    <property type="nucleotide sequence ID" value="NZ_JBBMQO010000001.1"/>
</dbReference>
<evidence type="ECO:0000313" key="4">
    <source>
        <dbReference type="Proteomes" id="UP001477870"/>
    </source>
</evidence>